<protein>
    <submittedName>
        <fullName evidence="1">Uncharacterized protein</fullName>
    </submittedName>
</protein>
<accession>A0A9X8D7K5</accession>
<organism evidence="1 2">
    <name type="scientific">Acidovorax cavernicola</name>
    <dbReference type="NCBI Taxonomy" id="1675792"/>
    <lineage>
        <taxon>Bacteria</taxon>
        <taxon>Pseudomonadati</taxon>
        <taxon>Pseudomonadota</taxon>
        <taxon>Betaproteobacteria</taxon>
        <taxon>Burkholderiales</taxon>
        <taxon>Comamonadaceae</taxon>
        <taxon>Acidovorax</taxon>
    </lineage>
</organism>
<dbReference type="Proteomes" id="UP000265619">
    <property type="component" value="Unassembled WGS sequence"/>
</dbReference>
<reference evidence="1 2" key="1">
    <citation type="submission" date="2018-09" db="EMBL/GenBank/DDBJ databases">
        <title>Acidovorax cavernicola nov. sp. isolated from Gruta de las Maravillas (Aracena, Spain).</title>
        <authorList>
            <person name="Jurado V."/>
            <person name="Gutierrez-Patricio S."/>
            <person name="Gonzalez-Pimentel J.L."/>
            <person name="Miller A.Z."/>
            <person name="Laiz L."/>
            <person name="Saiz-Jimenez C."/>
        </authorList>
    </citation>
    <scope>NUCLEOTIDE SEQUENCE [LARGE SCALE GENOMIC DNA]</scope>
    <source>
        <strain evidence="1 2">1011MAR4D40.2</strain>
    </source>
</reference>
<name>A0A9X8D7K5_9BURK</name>
<dbReference type="AlphaFoldDB" id="A0A9X8D7K5"/>
<comment type="caution">
    <text evidence="1">The sequence shown here is derived from an EMBL/GenBank/DDBJ whole genome shotgun (WGS) entry which is preliminary data.</text>
</comment>
<evidence type="ECO:0000313" key="1">
    <source>
        <dbReference type="EMBL" id="RIX83553.1"/>
    </source>
</evidence>
<proteinExistence type="predicted"/>
<dbReference type="EMBL" id="QXMN01000004">
    <property type="protein sequence ID" value="RIX83553.1"/>
    <property type="molecule type" value="Genomic_DNA"/>
</dbReference>
<evidence type="ECO:0000313" key="2">
    <source>
        <dbReference type="Proteomes" id="UP000265619"/>
    </source>
</evidence>
<keyword evidence="2" id="KW-1185">Reference proteome</keyword>
<gene>
    <name evidence="1" type="ORF">D3H34_06035</name>
</gene>
<sequence>MPELASRGVQCQWIDEALFALVQTSPRDGEDSLSVQKLRRLQSDMKPATRQLYDELAAGYRGSDAYDNGADAYAVVVGRRMDRGLRACAKAWFPEADASRVDDCSAAHLAGMAALNSRKRALPQAAALETAQKAAPVADALARQIVQYFYDYPISAYSDAQSAGRISGGARERCLRGQWHRQP</sequence>